<dbReference type="Proteomes" id="UP000838160">
    <property type="component" value="Unassembled WGS sequence"/>
</dbReference>
<gene>
    <name evidence="1" type="ORF">VHP8226_01715</name>
</gene>
<reference evidence="1" key="1">
    <citation type="submission" date="2021-12" db="EMBL/GenBank/DDBJ databases">
        <authorList>
            <person name="Rodrigo-Torres L."/>
            <person name="Arahal R. D."/>
            <person name="Lucena T."/>
        </authorList>
    </citation>
    <scope>NUCLEOTIDE SEQUENCE</scope>
    <source>
        <strain evidence="1">CECT 8226</strain>
    </source>
</reference>
<comment type="caution">
    <text evidence="1">The sequence shown here is derived from an EMBL/GenBank/DDBJ whole genome shotgun (WGS) entry which is preliminary data.</text>
</comment>
<protein>
    <submittedName>
        <fullName evidence="1">Uncharacterized protein</fullName>
    </submittedName>
</protein>
<evidence type="ECO:0000313" key="1">
    <source>
        <dbReference type="EMBL" id="CAH0526269.1"/>
    </source>
</evidence>
<dbReference type="EMBL" id="CAKLCM010000002">
    <property type="protein sequence ID" value="CAH0526269.1"/>
    <property type="molecule type" value="Genomic_DNA"/>
</dbReference>
<proteinExistence type="predicted"/>
<name>A0ABN8DFW3_9VIBR</name>
<keyword evidence="2" id="KW-1185">Reference proteome</keyword>
<sequence>MKALLAIGIGLSVLLGSKSLPFWLVIVAIILFGGKKSN</sequence>
<evidence type="ECO:0000313" key="2">
    <source>
        <dbReference type="Proteomes" id="UP000838160"/>
    </source>
</evidence>
<organism evidence="1 2">
    <name type="scientific">Vibrio hippocampi</name>
    <dbReference type="NCBI Taxonomy" id="654686"/>
    <lineage>
        <taxon>Bacteria</taxon>
        <taxon>Pseudomonadati</taxon>
        <taxon>Pseudomonadota</taxon>
        <taxon>Gammaproteobacteria</taxon>
        <taxon>Vibrionales</taxon>
        <taxon>Vibrionaceae</taxon>
        <taxon>Vibrio</taxon>
    </lineage>
</organism>
<accession>A0ABN8DFW3</accession>